<evidence type="ECO:0000313" key="1">
    <source>
        <dbReference type="EMBL" id="PYB84138.1"/>
    </source>
</evidence>
<protein>
    <submittedName>
        <fullName evidence="1">Head-tail adaptor protein</fullName>
    </submittedName>
</protein>
<comment type="caution">
    <text evidence="1">The sequence shown here is derived from an EMBL/GenBank/DDBJ whole genome shotgun (WGS) entry which is preliminary data.</text>
</comment>
<sequence length="127" mass="14199">MVHAVREPEAGELRTRAVVRIRNDTPSGPGLDSHFEEVAKRWCKIEPLGTATYTGSVQTGTTITHRIYCRFVRDLDTRHELVAGGRVFRVKRATGMRGRQVWSVIEVEELQAVNVPAGGGRGQLRFD</sequence>
<accession>A0A2V4I0R9</accession>
<dbReference type="Proteomes" id="UP000247620">
    <property type="component" value="Unassembled WGS sequence"/>
</dbReference>
<dbReference type="InterPro" id="IPR008767">
    <property type="entry name" value="Phage_SPP1_head-tail_adaptor"/>
</dbReference>
<organism evidence="1 2">
    <name type="scientific">Pseudomonas soli</name>
    <dbReference type="NCBI Taxonomy" id="1306993"/>
    <lineage>
        <taxon>Bacteria</taxon>
        <taxon>Pseudomonadati</taxon>
        <taxon>Pseudomonadota</taxon>
        <taxon>Gammaproteobacteria</taxon>
        <taxon>Pseudomonadales</taxon>
        <taxon>Pseudomonadaceae</taxon>
        <taxon>Pseudomonas</taxon>
    </lineage>
</organism>
<proteinExistence type="predicted"/>
<evidence type="ECO:0000313" key="2">
    <source>
        <dbReference type="Proteomes" id="UP000247620"/>
    </source>
</evidence>
<gene>
    <name evidence="1" type="ORF">DMX07_06225</name>
</gene>
<reference evidence="1 2" key="1">
    <citation type="submission" date="2018-06" db="EMBL/GenBank/DDBJ databases">
        <title>Pseudomonas diversity within urban Lake Michigan freshwaters.</title>
        <authorList>
            <person name="Batrich M."/>
            <person name="Hatzopoulos T."/>
            <person name="Putonti C."/>
        </authorList>
    </citation>
    <scope>NUCLEOTIDE SEQUENCE [LARGE SCALE GENOMIC DNA]</scope>
    <source>
        <strain evidence="1 2">LBp-160603</strain>
    </source>
</reference>
<dbReference type="Gene3D" id="2.40.10.270">
    <property type="entry name" value="Bacteriophage SPP1 head-tail adaptor protein"/>
    <property type="match status" value="1"/>
</dbReference>
<dbReference type="AlphaFoldDB" id="A0A2V4I0R9"/>
<name>A0A2V4I0R9_9PSED</name>
<dbReference type="InterPro" id="IPR038666">
    <property type="entry name" value="SSP1_head-tail_sf"/>
</dbReference>
<dbReference type="Pfam" id="PF05521">
    <property type="entry name" value="Phage_HCP"/>
    <property type="match status" value="1"/>
</dbReference>
<dbReference type="EMBL" id="QJRO01000003">
    <property type="protein sequence ID" value="PYB84138.1"/>
    <property type="molecule type" value="Genomic_DNA"/>
</dbReference>